<protein>
    <recommendedName>
        <fullName evidence="3">HTH tetR-type domain-containing protein</fullName>
    </recommendedName>
</protein>
<sequence length="152" mass="16644">MDLVVENAGVTKRTLYQRFGSKDGLVCAYLTARANQWQQLVLHSVDEAEKAGSDTVESVFNLTQEWIANNPRGCGFVNAWVELGNDCGAELKAVIQSEKRWMRTLFVALTGDTQTGELVHELYEGALVCAAIFGDFGSLDRAKAGAQRLITS</sequence>
<name>D7WA88_9CORY</name>
<reference evidence="4" key="1">
    <citation type="submission" date="2010-06" db="EMBL/GenBank/DDBJ databases">
        <authorList>
            <person name="Muzny D."/>
            <person name="Qin X."/>
            <person name="Buhay C."/>
            <person name="Dugan-Rocha S."/>
            <person name="Ding Y."/>
            <person name="Chen G."/>
            <person name="Hawes A."/>
            <person name="Holder M."/>
            <person name="Jhangiani S."/>
            <person name="Johnson A."/>
            <person name="Khan Z."/>
            <person name="Li Z."/>
            <person name="Liu W."/>
            <person name="Liu X."/>
            <person name="Perez L."/>
            <person name="Shen H."/>
            <person name="Wang Q."/>
            <person name="Watt J."/>
            <person name="Xi L."/>
            <person name="Xin Y."/>
            <person name="Zhou J."/>
            <person name="Deng J."/>
            <person name="Jiang H."/>
            <person name="Liu Y."/>
            <person name="Qu J."/>
            <person name="Song X.-Z."/>
            <person name="Zhang L."/>
            <person name="Villasana D."/>
            <person name="Johnson A."/>
            <person name="Liu J."/>
            <person name="Liyanage D."/>
            <person name="Lorensuhewa L."/>
            <person name="Robinson T."/>
            <person name="Song A."/>
            <person name="Song B.-B."/>
            <person name="Dinh H."/>
            <person name="Thornton R."/>
            <person name="Coyle M."/>
            <person name="Francisco L."/>
            <person name="Jackson L."/>
            <person name="Javaid M."/>
            <person name="Korchina V."/>
            <person name="Kovar C."/>
            <person name="Mata R."/>
            <person name="Mathew T."/>
            <person name="Ngo R."/>
            <person name="Nguyen L."/>
            <person name="Nguyen N."/>
            <person name="Okwuonu G."/>
            <person name="Ongeri F."/>
            <person name="Pham C."/>
            <person name="Simmons D."/>
            <person name="Wilczek-Boney K."/>
            <person name="Hale W."/>
            <person name="Jakkamsetti A."/>
            <person name="Pham P."/>
            <person name="Ruth R."/>
            <person name="San Lucas F."/>
            <person name="Warren J."/>
            <person name="Zhang J."/>
            <person name="Zhao Z."/>
            <person name="Zhou C."/>
            <person name="Zhu D."/>
            <person name="Lee S."/>
            <person name="Bess C."/>
            <person name="Blankenburg K."/>
            <person name="Forbes L."/>
            <person name="Fu Q."/>
            <person name="Gubbala S."/>
            <person name="Hirani K."/>
            <person name="Jayaseelan J.C."/>
            <person name="Lara F."/>
            <person name="Munidasa M."/>
            <person name="Palculict T."/>
            <person name="Patil S."/>
            <person name="Pu L.-L."/>
            <person name="Saada N."/>
            <person name="Tang L."/>
            <person name="Weissenberger G."/>
            <person name="Zhu Y."/>
            <person name="Hemphill L."/>
            <person name="Shang Y."/>
            <person name="Youmans B."/>
            <person name="Ayvaz T."/>
            <person name="Ross M."/>
            <person name="Santibanez J."/>
            <person name="Aqrawi P."/>
            <person name="Gross S."/>
            <person name="Joshi V."/>
            <person name="Fowler G."/>
            <person name="Nazareth L."/>
            <person name="Reid J."/>
            <person name="Worley K."/>
            <person name="Petrosino J."/>
            <person name="Highlander S."/>
            <person name="Gibbs R."/>
        </authorList>
    </citation>
    <scope>NUCLEOTIDE SEQUENCE [LARGE SCALE GENOMIC DNA]</scope>
    <source>
        <strain evidence="4">ATCC 33030</strain>
    </source>
</reference>
<dbReference type="SUPFAM" id="SSF48498">
    <property type="entry name" value="Tetracyclin repressor-like, C-terminal domain"/>
    <property type="match status" value="1"/>
</dbReference>
<dbReference type="GO" id="GO:0003677">
    <property type="term" value="F:DNA binding"/>
    <property type="evidence" value="ECO:0007669"/>
    <property type="project" value="UniProtKB-UniRule"/>
</dbReference>
<evidence type="ECO:0000256" key="1">
    <source>
        <dbReference type="ARBA" id="ARBA00023125"/>
    </source>
</evidence>
<organism evidence="4 5">
    <name type="scientific">Corynebacterium genitalium ATCC 33030</name>
    <dbReference type="NCBI Taxonomy" id="585529"/>
    <lineage>
        <taxon>Bacteria</taxon>
        <taxon>Bacillati</taxon>
        <taxon>Actinomycetota</taxon>
        <taxon>Actinomycetes</taxon>
        <taxon>Mycobacteriales</taxon>
        <taxon>Corynebacteriaceae</taxon>
        <taxon>Corynebacterium</taxon>
    </lineage>
</organism>
<keyword evidence="5" id="KW-1185">Reference proteome</keyword>
<evidence type="ECO:0000259" key="3">
    <source>
        <dbReference type="PROSITE" id="PS50977"/>
    </source>
</evidence>
<accession>D7WA88</accession>
<feature type="domain" description="HTH tetR-type" evidence="3">
    <location>
        <begin position="1"/>
        <end position="37"/>
    </location>
</feature>
<dbReference type="Proteomes" id="UP000004208">
    <property type="component" value="Unassembled WGS sequence"/>
</dbReference>
<comment type="caution">
    <text evidence="4">The sequence shown here is derived from an EMBL/GenBank/DDBJ whole genome shotgun (WGS) entry which is preliminary data.</text>
</comment>
<dbReference type="SUPFAM" id="SSF46689">
    <property type="entry name" value="Homeodomain-like"/>
    <property type="match status" value="1"/>
</dbReference>
<evidence type="ECO:0000256" key="2">
    <source>
        <dbReference type="PROSITE-ProRule" id="PRU00335"/>
    </source>
</evidence>
<dbReference type="EMBL" id="ACLJ02000001">
    <property type="protein sequence ID" value="EFK55686.1"/>
    <property type="molecule type" value="Genomic_DNA"/>
</dbReference>
<dbReference type="eggNOG" id="COG1309">
    <property type="taxonomic scope" value="Bacteria"/>
</dbReference>
<dbReference type="InterPro" id="IPR009057">
    <property type="entry name" value="Homeodomain-like_sf"/>
</dbReference>
<dbReference type="InterPro" id="IPR001647">
    <property type="entry name" value="HTH_TetR"/>
</dbReference>
<evidence type="ECO:0000313" key="5">
    <source>
        <dbReference type="Proteomes" id="UP000004208"/>
    </source>
</evidence>
<comment type="caution">
    <text evidence="2">Lacks conserved residue(s) required for the propagation of feature annotation.</text>
</comment>
<dbReference type="AlphaFoldDB" id="D7WA88"/>
<gene>
    <name evidence="4" type="ORF">HMPREF0291_10944</name>
</gene>
<evidence type="ECO:0000313" key="4">
    <source>
        <dbReference type="EMBL" id="EFK55686.1"/>
    </source>
</evidence>
<dbReference type="Pfam" id="PF00440">
    <property type="entry name" value="TetR_N"/>
    <property type="match status" value="1"/>
</dbReference>
<keyword evidence="1 2" id="KW-0238">DNA-binding</keyword>
<dbReference type="Gene3D" id="1.10.357.10">
    <property type="entry name" value="Tetracycline Repressor, domain 2"/>
    <property type="match status" value="1"/>
</dbReference>
<dbReference type="InterPro" id="IPR036271">
    <property type="entry name" value="Tet_transcr_reg_TetR-rel_C_sf"/>
</dbReference>
<proteinExistence type="predicted"/>
<dbReference type="PROSITE" id="PS50977">
    <property type="entry name" value="HTH_TETR_2"/>
    <property type="match status" value="1"/>
</dbReference>
<dbReference type="STRING" id="585529.HMPREF0291_10944"/>
<dbReference type="HOGENOM" id="CLU_069356_23_1_11"/>